<dbReference type="RefSeq" id="XP_069202867.1">
    <property type="nucleotide sequence ID" value="XM_069345038.1"/>
</dbReference>
<evidence type="ECO:0000313" key="3">
    <source>
        <dbReference type="Proteomes" id="UP001562354"/>
    </source>
</evidence>
<name>A0ABR3PLH4_9PEZI</name>
<dbReference type="Proteomes" id="UP001562354">
    <property type="component" value="Unassembled WGS sequence"/>
</dbReference>
<evidence type="ECO:0000313" key="2">
    <source>
        <dbReference type="EMBL" id="KAL1306595.1"/>
    </source>
</evidence>
<dbReference type="PANTHER" id="PTHR37540">
    <property type="entry name" value="TRANSCRIPTION FACTOR (ACR-2), PUTATIVE-RELATED-RELATED"/>
    <property type="match status" value="1"/>
</dbReference>
<dbReference type="EMBL" id="JBFMKM010000004">
    <property type="protein sequence ID" value="KAL1306595.1"/>
    <property type="molecule type" value="Genomic_DNA"/>
</dbReference>
<organism evidence="2 3">
    <name type="scientific">Neodothiora populina</name>
    <dbReference type="NCBI Taxonomy" id="2781224"/>
    <lineage>
        <taxon>Eukaryota</taxon>
        <taxon>Fungi</taxon>
        <taxon>Dikarya</taxon>
        <taxon>Ascomycota</taxon>
        <taxon>Pezizomycotina</taxon>
        <taxon>Dothideomycetes</taxon>
        <taxon>Dothideomycetidae</taxon>
        <taxon>Dothideales</taxon>
        <taxon>Dothioraceae</taxon>
        <taxon>Neodothiora</taxon>
    </lineage>
</organism>
<reference evidence="2 3" key="1">
    <citation type="submission" date="2024-07" db="EMBL/GenBank/DDBJ databases">
        <title>Draft sequence of the Neodothiora populina.</title>
        <authorList>
            <person name="Drown D.D."/>
            <person name="Schuette U.S."/>
            <person name="Buechlein A.B."/>
            <person name="Rusch D.R."/>
            <person name="Winton L.W."/>
            <person name="Adams G.A."/>
        </authorList>
    </citation>
    <scope>NUCLEOTIDE SEQUENCE [LARGE SCALE GENOMIC DNA]</scope>
    <source>
        <strain evidence="2 3">CPC 39397</strain>
    </source>
</reference>
<feature type="compositionally biased region" description="Polar residues" evidence="1">
    <location>
        <begin position="1"/>
        <end position="14"/>
    </location>
</feature>
<dbReference type="Pfam" id="PF11951">
    <property type="entry name" value="Fungal_trans_2"/>
    <property type="match status" value="1"/>
</dbReference>
<dbReference type="PANTHER" id="PTHR37540:SF10">
    <property type="entry name" value="SIGMA-70 REGION 2 FAMILY PROTEIN"/>
    <property type="match status" value="1"/>
</dbReference>
<feature type="region of interest" description="Disordered" evidence="1">
    <location>
        <begin position="1"/>
        <end position="97"/>
    </location>
</feature>
<sequence length="341" mass="37708">MTRSPGSSSRNDAQGGQLRFVLYDQSSSSTASTSRQIRSHAARSGWTVRKQKRKESKAQQNTSRNITSQIAAPHRIDRAKSRHSNAPSSCLTEAGQRQSVQKHARRINYFETVLLEEYPLWSTVGNASDPFNQYPAPWNPVFGSLIEFWNTYINPNWLKEISHGWDEATVVAFANVPLVASVNSSEPAAFYSVLALSAAVLPDTHPLSPGQAPRLSQILQTKAQETLNTAMTKPQQATSNSSIVALVSLACIAMYFGQHEVVRSVYLPVFKSMVEARGGLEQIAREYGPVLRRWIAWGDCVLTSQAGCPPLFPDFEDSSKSSTDWDNICGNVSQSVRKSMR</sequence>
<protein>
    <submittedName>
        <fullName evidence="2">Uncharacterized protein</fullName>
    </submittedName>
</protein>
<dbReference type="GeneID" id="95978978"/>
<keyword evidence="3" id="KW-1185">Reference proteome</keyword>
<feature type="compositionally biased region" description="Low complexity" evidence="1">
    <location>
        <begin position="25"/>
        <end position="36"/>
    </location>
</feature>
<comment type="caution">
    <text evidence="2">The sequence shown here is derived from an EMBL/GenBank/DDBJ whole genome shotgun (WGS) entry which is preliminary data.</text>
</comment>
<accession>A0ABR3PLH4</accession>
<evidence type="ECO:0000256" key="1">
    <source>
        <dbReference type="SAM" id="MobiDB-lite"/>
    </source>
</evidence>
<dbReference type="InterPro" id="IPR021858">
    <property type="entry name" value="Fun_TF"/>
</dbReference>
<gene>
    <name evidence="2" type="ORF">AAFC00_005279</name>
</gene>
<proteinExistence type="predicted"/>
<feature type="compositionally biased region" description="Polar residues" evidence="1">
    <location>
        <begin position="84"/>
        <end position="97"/>
    </location>
</feature>
<feature type="compositionally biased region" description="Polar residues" evidence="1">
    <location>
        <begin position="58"/>
        <end position="70"/>
    </location>
</feature>